<name>A0A1M5VBU4_9BRAD</name>
<dbReference type="EMBL" id="LT670817">
    <property type="protein sequence ID" value="SHH72666.1"/>
    <property type="molecule type" value="Genomic_DNA"/>
</dbReference>
<dbReference type="OrthoDB" id="9803988at2"/>
<evidence type="ECO:0000313" key="5">
    <source>
        <dbReference type="Proteomes" id="UP000189796"/>
    </source>
</evidence>
<dbReference type="GO" id="GO:0030288">
    <property type="term" value="C:outer membrane-bounded periplasmic space"/>
    <property type="evidence" value="ECO:0007669"/>
    <property type="project" value="UniProtKB-ARBA"/>
</dbReference>
<dbReference type="GO" id="GO:0043190">
    <property type="term" value="C:ATP-binding cassette (ABC) transporter complex"/>
    <property type="evidence" value="ECO:0007669"/>
    <property type="project" value="InterPro"/>
</dbReference>
<dbReference type="GO" id="GO:1904680">
    <property type="term" value="F:peptide transmembrane transporter activity"/>
    <property type="evidence" value="ECO:0007669"/>
    <property type="project" value="TreeGrafter"/>
</dbReference>
<dbReference type="Gene3D" id="3.40.190.10">
    <property type="entry name" value="Periplasmic binding protein-like II"/>
    <property type="match status" value="1"/>
</dbReference>
<dbReference type="PANTHER" id="PTHR30290">
    <property type="entry name" value="PERIPLASMIC BINDING COMPONENT OF ABC TRANSPORTER"/>
    <property type="match status" value="1"/>
</dbReference>
<dbReference type="CDD" id="cd08512">
    <property type="entry name" value="PBP2_NikA_DppA_OppA_like_7"/>
    <property type="match status" value="1"/>
</dbReference>
<dbReference type="AlphaFoldDB" id="A0A1M5VBU4"/>
<dbReference type="Gene3D" id="3.90.76.10">
    <property type="entry name" value="Dipeptide-binding Protein, Domain 1"/>
    <property type="match status" value="1"/>
</dbReference>
<organism evidence="4 5">
    <name type="scientific">Bradyrhizobium erythrophlei</name>
    <dbReference type="NCBI Taxonomy" id="1437360"/>
    <lineage>
        <taxon>Bacteria</taxon>
        <taxon>Pseudomonadati</taxon>
        <taxon>Pseudomonadota</taxon>
        <taxon>Alphaproteobacteria</taxon>
        <taxon>Hyphomicrobiales</taxon>
        <taxon>Nitrobacteraceae</taxon>
        <taxon>Bradyrhizobium</taxon>
    </lineage>
</organism>
<dbReference type="InterPro" id="IPR030678">
    <property type="entry name" value="Peptide/Ni-bd"/>
</dbReference>
<evidence type="ECO:0000259" key="3">
    <source>
        <dbReference type="Pfam" id="PF00496"/>
    </source>
</evidence>
<dbReference type="PIRSF" id="PIRSF002741">
    <property type="entry name" value="MppA"/>
    <property type="match status" value="1"/>
</dbReference>
<evidence type="ECO:0000256" key="2">
    <source>
        <dbReference type="ARBA" id="ARBA00005695"/>
    </source>
</evidence>
<accession>A0A1M5VBU4</accession>
<evidence type="ECO:0000256" key="1">
    <source>
        <dbReference type="ARBA" id="ARBA00004418"/>
    </source>
</evidence>
<sequence length="529" mass="59378">MKRRTFLMGTGATVTAALVGARVALAQHRPDELVWADDLPGSLDPHALSDVPMQGYIINVYDTLYVNQDNPPKLVPWLATGHTVSDDGLIVTFKLHEGVKFHDGSPLTSEDVVWTFHRLLNVKKGPAAAFLTVLDPNGITAPDPTTVVFKLKRPYAPFLAATPLVAILNRRVIEPKAKDNDWGQAWLTSNSAGSGSYILDPTTYQPVQQIDLKRNHDHFMGWGHNKSPIEIVRRRNILETTTRVNALIKGDVDCTDSYLPPDQVERVLASKTATVSKDQSMRVMVLRMNNKKAPFDNLNFRLAMSHAFNYKGFIDGVLKGYAVRNAGPIPVNLWGSPKDLPPYDFNLDTAREFLAKAKAEGAPVDREIEIHIQQHLAQTTQAAQILQQGLRKVGVNLRIVANLWPQIVSSTAKVETTPDMWVHWVSSYFIDPENWIGQMYDSQFHGTWKASCWYKNEKVDTLLREARRLDDQSKRRALYEEASRLVVADAADIWIYNAIELRGLSNRLRGFRFTPIGSGADFRIMSLTS</sequence>
<evidence type="ECO:0000313" key="4">
    <source>
        <dbReference type="EMBL" id="SHH72666.1"/>
    </source>
</evidence>
<reference evidence="4 5" key="1">
    <citation type="submission" date="2016-11" db="EMBL/GenBank/DDBJ databases">
        <authorList>
            <person name="Jaros S."/>
            <person name="Januszkiewicz K."/>
            <person name="Wedrychowicz H."/>
        </authorList>
    </citation>
    <scope>NUCLEOTIDE SEQUENCE [LARGE SCALE GENOMIC DNA]</scope>
    <source>
        <strain evidence="4 5">GAS138</strain>
    </source>
</reference>
<gene>
    <name evidence="4" type="ORF">SAMN05443248_5880</name>
</gene>
<dbReference type="SUPFAM" id="SSF53850">
    <property type="entry name" value="Periplasmic binding protein-like II"/>
    <property type="match status" value="1"/>
</dbReference>
<dbReference type="GO" id="GO:0015833">
    <property type="term" value="P:peptide transport"/>
    <property type="evidence" value="ECO:0007669"/>
    <property type="project" value="TreeGrafter"/>
</dbReference>
<proteinExistence type="inferred from homology"/>
<protein>
    <submittedName>
        <fullName evidence="4">Peptide/nickel transport system substrate-binding protein</fullName>
    </submittedName>
</protein>
<dbReference type="Pfam" id="PF00496">
    <property type="entry name" value="SBP_bac_5"/>
    <property type="match status" value="1"/>
</dbReference>
<dbReference type="Proteomes" id="UP000189796">
    <property type="component" value="Chromosome I"/>
</dbReference>
<dbReference type="InterPro" id="IPR000914">
    <property type="entry name" value="SBP_5_dom"/>
</dbReference>
<comment type="subcellular location">
    <subcellularLocation>
        <location evidence="1">Periplasm</location>
    </subcellularLocation>
</comment>
<feature type="domain" description="Solute-binding protein family 5" evidence="3">
    <location>
        <begin position="73"/>
        <end position="442"/>
    </location>
</feature>
<comment type="similarity">
    <text evidence="2">Belongs to the bacterial solute-binding protein 5 family.</text>
</comment>
<dbReference type="Gene3D" id="3.10.105.10">
    <property type="entry name" value="Dipeptide-binding Protein, Domain 3"/>
    <property type="match status" value="1"/>
</dbReference>
<dbReference type="RefSeq" id="WP_154072566.1">
    <property type="nucleotide sequence ID" value="NZ_LT670817.1"/>
</dbReference>
<dbReference type="InterPro" id="IPR039424">
    <property type="entry name" value="SBP_5"/>
</dbReference>